<evidence type="ECO:0000256" key="1">
    <source>
        <dbReference type="ARBA" id="ARBA00022723"/>
    </source>
</evidence>
<keyword evidence="2" id="KW-0378">Hydrolase</keyword>
<sequence length="86" mass="10515">MYDKYSLVASEENKYPFLKYRKIVMDRKKPRRMFVQANTFLESDKVKLKTYPSTPEGMIQSWMERFQDVQVDDILEELWAKDKKHF</sequence>
<keyword evidence="1" id="KW-0479">Metal-binding</keyword>
<evidence type="ECO:0000313" key="4">
    <source>
        <dbReference type="Proteomes" id="UP000499080"/>
    </source>
</evidence>
<evidence type="ECO:0000313" key="3">
    <source>
        <dbReference type="EMBL" id="GBM56912.1"/>
    </source>
</evidence>
<dbReference type="AlphaFoldDB" id="A0A4Y2GSG4"/>
<dbReference type="EMBL" id="BGPR01179158">
    <property type="protein sequence ID" value="GBM56912.1"/>
    <property type="molecule type" value="Genomic_DNA"/>
</dbReference>
<proteinExistence type="predicted"/>
<protein>
    <submittedName>
        <fullName evidence="3">Dipeptidyl peptidase 3</fullName>
    </submittedName>
</protein>
<dbReference type="Proteomes" id="UP000499080">
    <property type="component" value="Unassembled WGS sequence"/>
</dbReference>
<dbReference type="GO" id="GO:0046872">
    <property type="term" value="F:metal ion binding"/>
    <property type="evidence" value="ECO:0007669"/>
    <property type="project" value="UniProtKB-KW"/>
</dbReference>
<name>A0A4Y2GSG4_ARAVE</name>
<accession>A0A4Y2GSG4</accession>
<dbReference type="Pfam" id="PF03571">
    <property type="entry name" value="Peptidase_M49"/>
    <property type="match status" value="1"/>
</dbReference>
<dbReference type="InterPro" id="IPR039461">
    <property type="entry name" value="Peptidase_M49"/>
</dbReference>
<comment type="caution">
    <text evidence="3">The sequence shown here is derived from an EMBL/GenBank/DDBJ whole genome shotgun (WGS) entry which is preliminary data.</text>
</comment>
<reference evidence="3 4" key="1">
    <citation type="journal article" date="2019" name="Sci. Rep.">
        <title>Orb-weaving spider Araneus ventricosus genome elucidates the spidroin gene catalogue.</title>
        <authorList>
            <person name="Kono N."/>
            <person name="Nakamura H."/>
            <person name="Ohtoshi R."/>
            <person name="Moran D.A.P."/>
            <person name="Shinohara A."/>
            <person name="Yoshida Y."/>
            <person name="Fujiwara M."/>
            <person name="Mori M."/>
            <person name="Tomita M."/>
            <person name="Arakawa K."/>
        </authorList>
    </citation>
    <scope>NUCLEOTIDE SEQUENCE [LARGE SCALE GENOMIC DNA]</scope>
</reference>
<dbReference type="OrthoDB" id="4694525at2759"/>
<evidence type="ECO:0000256" key="2">
    <source>
        <dbReference type="ARBA" id="ARBA00022801"/>
    </source>
</evidence>
<dbReference type="GO" id="GO:0016787">
    <property type="term" value="F:hydrolase activity"/>
    <property type="evidence" value="ECO:0007669"/>
    <property type="project" value="UniProtKB-KW"/>
</dbReference>
<organism evidence="3 4">
    <name type="scientific">Araneus ventricosus</name>
    <name type="common">Orbweaver spider</name>
    <name type="synonym">Epeira ventricosa</name>
    <dbReference type="NCBI Taxonomy" id="182803"/>
    <lineage>
        <taxon>Eukaryota</taxon>
        <taxon>Metazoa</taxon>
        <taxon>Ecdysozoa</taxon>
        <taxon>Arthropoda</taxon>
        <taxon>Chelicerata</taxon>
        <taxon>Arachnida</taxon>
        <taxon>Araneae</taxon>
        <taxon>Araneomorphae</taxon>
        <taxon>Entelegynae</taxon>
        <taxon>Araneoidea</taxon>
        <taxon>Araneidae</taxon>
        <taxon>Araneus</taxon>
    </lineage>
</organism>
<gene>
    <name evidence="3" type="primary">DppIII_0</name>
    <name evidence="3" type="ORF">AVEN_198500_1</name>
</gene>
<keyword evidence="4" id="KW-1185">Reference proteome</keyword>